<gene>
    <name evidence="1" type="ORF">RM649_01500</name>
</gene>
<evidence type="ECO:0000313" key="1">
    <source>
        <dbReference type="EMBL" id="MDT0426328.1"/>
    </source>
</evidence>
<organism evidence="1 2">
    <name type="scientific">Streptomyces salyersiae</name>
    <dbReference type="NCBI Taxonomy" id="3075530"/>
    <lineage>
        <taxon>Bacteria</taxon>
        <taxon>Bacillati</taxon>
        <taxon>Actinomycetota</taxon>
        <taxon>Actinomycetes</taxon>
        <taxon>Kitasatosporales</taxon>
        <taxon>Streptomycetaceae</taxon>
        <taxon>Streptomyces</taxon>
    </lineage>
</organism>
<dbReference type="Proteomes" id="UP001183777">
    <property type="component" value="Unassembled WGS sequence"/>
</dbReference>
<protein>
    <submittedName>
        <fullName evidence="1">Uncharacterized protein</fullName>
    </submittedName>
</protein>
<comment type="caution">
    <text evidence="1">The sequence shown here is derived from an EMBL/GenBank/DDBJ whole genome shotgun (WGS) entry which is preliminary data.</text>
</comment>
<name>A0ABU2RFR6_9ACTN</name>
<evidence type="ECO:0000313" key="2">
    <source>
        <dbReference type="Proteomes" id="UP001183777"/>
    </source>
</evidence>
<keyword evidence="2" id="KW-1185">Reference proteome</keyword>
<sequence>MMRKPCRVLLLTPDAGLVRAVSDTGLEAWALRRTGAGTSYGEDGGVPPERTLTAGEDPARTLRELAADERAVHGFDFVLCGGDAEPAVLDVLRDLVPAPERTGTWPPDRAELRRLLDEGPARRPGPAGDDQAPVCHVDTVSVAGMHLLLDITWPESPVPFGESVRVGVRETVRALLDLVGHESGGMRTSVALTALGPRPLEMSGTPFLVASLGPGTAR</sequence>
<accession>A0ABU2RFR6</accession>
<proteinExistence type="predicted"/>
<reference evidence="2" key="1">
    <citation type="submission" date="2023-07" db="EMBL/GenBank/DDBJ databases">
        <title>30 novel species of actinomycetes from the DSMZ collection.</title>
        <authorList>
            <person name="Nouioui I."/>
        </authorList>
    </citation>
    <scope>NUCLEOTIDE SEQUENCE [LARGE SCALE GENOMIC DNA]</scope>
    <source>
        <strain evidence="2">DSM 41770</strain>
    </source>
</reference>
<dbReference type="EMBL" id="JAVREX010000001">
    <property type="protein sequence ID" value="MDT0426328.1"/>
    <property type="molecule type" value="Genomic_DNA"/>
</dbReference>
<dbReference type="RefSeq" id="WP_311654472.1">
    <property type="nucleotide sequence ID" value="NZ_JAVREX010000001.1"/>
</dbReference>